<comment type="function">
    <text evidence="2 12">Catalyzes the hydrolysis of UDP-3-O-myristoyl-N-acetylglucosamine to form UDP-3-O-myristoylglucosamine and acetate, the committed step in lipid A biosynthesis.</text>
</comment>
<dbReference type="SUPFAM" id="SSF54211">
    <property type="entry name" value="Ribosomal protein S5 domain 2-like"/>
    <property type="match status" value="2"/>
</dbReference>
<feature type="binding site" evidence="12">
    <location>
        <position position="90"/>
    </location>
    <ligand>
        <name>Zn(2+)</name>
        <dbReference type="ChEBI" id="CHEBI:29105"/>
    </ligand>
</feature>
<dbReference type="GO" id="GO:0016020">
    <property type="term" value="C:membrane"/>
    <property type="evidence" value="ECO:0007669"/>
    <property type="project" value="GOC"/>
</dbReference>
<evidence type="ECO:0000256" key="10">
    <source>
        <dbReference type="ARBA" id="ARBA00023098"/>
    </source>
</evidence>
<comment type="catalytic activity">
    <reaction evidence="11 12">
        <text>a UDP-3-O-[(3R)-3-hydroxyacyl]-N-acetyl-alpha-D-glucosamine + H2O = a UDP-3-O-[(3R)-3-hydroxyacyl]-alpha-D-glucosamine + acetate</text>
        <dbReference type="Rhea" id="RHEA:67816"/>
        <dbReference type="ChEBI" id="CHEBI:15377"/>
        <dbReference type="ChEBI" id="CHEBI:30089"/>
        <dbReference type="ChEBI" id="CHEBI:137740"/>
        <dbReference type="ChEBI" id="CHEBI:173225"/>
        <dbReference type="EC" id="3.5.1.108"/>
    </reaction>
</comment>
<dbReference type="PANTHER" id="PTHR33694:SF1">
    <property type="entry name" value="UDP-3-O-ACYL-N-ACETYLGLUCOSAMINE DEACETYLASE 1, MITOCHONDRIAL-RELATED"/>
    <property type="match status" value="1"/>
</dbReference>
<dbReference type="NCBIfam" id="TIGR00325">
    <property type="entry name" value="lpxC"/>
    <property type="match status" value="1"/>
</dbReference>
<evidence type="ECO:0000256" key="7">
    <source>
        <dbReference type="ARBA" id="ARBA00022723"/>
    </source>
</evidence>
<feature type="active site" description="Proton donor" evidence="12">
    <location>
        <position position="279"/>
    </location>
</feature>
<dbReference type="Gene3D" id="3.30.1700.10">
    <property type="entry name" value="lpxc deacetylase, domain 2"/>
    <property type="match status" value="1"/>
</dbReference>
<dbReference type="InterPro" id="IPR015870">
    <property type="entry name" value="UDP-acyl_N-AcGlcN_deAcase_N"/>
</dbReference>
<evidence type="ECO:0000256" key="6">
    <source>
        <dbReference type="ARBA" id="ARBA00022556"/>
    </source>
</evidence>
<sequence>MFDEPANDTRAAATVRATVRLQGVGLHSGETADLVIEPAAPGAGISFIRSDLDGPVAARTVPADPHLVTKTQLGTVLTNGYGASVSTVEHLMAAFAMLGITEAKVSVSGPEIPILDGSAACFVDAIEAVGVLVFPSTVEPVQPSDTVTVTLGDAFLTAEPLEDGCGADLVLDVTIAFDDPAIGEQRILIEGDRETVLREVAAARTFTFLKDVEYLRTIGLARGGSLDNAVVIDEGRVLNEGGLRMEREFVRHKALDLIGDLYLMGVPLGCKITAYKPGHTINTMLAQALTPVAVEERIAAVG</sequence>
<evidence type="ECO:0000256" key="12">
    <source>
        <dbReference type="HAMAP-Rule" id="MF_00388"/>
    </source>
</evidence>
<evidence type="ECO:0000256" key="2">
    <source>
        <dbReference type="ARBA" id="ARBA00002923"/>
    </source>
</evidence>
<protein>
    <recommendedName>
        <fullName evidence="4 12">UDP-3-O-acyl-N-acetylglucosamine deacetylase</fullName>
        <shortName evidence="12">UDP-3-O-acyl-GlcNAc deacetylase</shortName>
        <ecNumber evidence="4 12">3.5.1.108</ecNumber>
    </recommendedName>
    <alternativeName>
        <fullName evidence="12">UDP-3-O-[R-3-hydroxymyristoyl]-N-acetylglucosamine deacetylase</fullName>
    </alternativeName>
</protein>
<comment type="cofactor">
    <cofactor evidence="1 12">
        <name>Zn(2+)</name>
        <dbReference type="ChEBI" id="CHEBI:29105"/>
    </cofactor>
</comment>
<comment type="similarity">
    <text evidence="12">Belongs to the LpxC family.</text>
</comment>
<gene>
    <name evidence="12 13" type="primary">lpxC</name>
    <name evidence="13" type="ORF">NOG11_04365</name>
</gene>
<evidence type="ECO:0000256" key="3">
    <source>
        <dbReference type="ARBA" id="ARBA00005002"/>
    </source>
</evidence>
<keyword evidence="5 12" id="KW-0444">Lipid biosynthesis</keyword>
<dbReference type="EC" id="3.5.1.108" evidence="4 12"/>
<proteinExistence type="inferred from homology"/>
<evidence type="ECO:0000256" key="4">
    <source>
        <dbReference type="ARBA" id="ARBA00012745"/>
    </source>
</evidence>
<dbReference type="GO" id="GO:0009245">
    <property type="term" value="P:lipid A biosynthetic process"/>
    <property type="evidence" value="ECO:0007669"/>
    <property type="project" value="UniProtKB-UniRule"/>
</dbReference>
<dbReference type="Pfam" id="PF03331">
    <property type="entry name" value="LpxC"/>
    <property type="match status" value="1"/>
</dbReference>
<dbReference type="Proteomes" id="UP001142610">
    <property type="component" value="Unassembled WGS sequence"/>
</dbReference>
<accession>A0A9X2L7Z4</accession>
<evidence type="ECO:0000256" key="8">
    <source>
        <dbReference type="ARBA" id="ARBA00022801"/>
    </source>
</evidence>
<comment type="caution">
    <text evidence="13">The sequence shown here is derived from an EMBL/GenBank/DDBJ whole genome shotgun (WGS) entry which is preliminary data.</text>
</comment>
<evidence type="ECO:0000256" key="9">
    <source>
        <dbReference type="ARBA" id="ARBA00022833"/>
    </source>
</evidence>
<evidence type="ECO:0000256" key="1">
    <source>
        <dbReference type="ARBA" id="ARBA00001947"/>
    </source>
</evidence>
<dbReference type="GO" id="GO:0103117">
    <property type="term" value="F:UDP-3-O-acyl-N-acetylglucosamine deacetylase activity"/>
    <property type="evidence" value="ECO:0007669"/>
    <property type="project" value="UniProtKB-UniRule"/>
</dbReference>
<reference evidence="13" key="1">
    <citation type="submission" date="2022-07" db="EMBL/GenBank/DDBJ databases">
        <title>Parvularcula maris sp. nov., an algicidal bacterium isolated from seawater.</title>
        <authorList>
            <person name="Li F."/>
        </authorList>
    </citation>
    <scope>NUCLEOTIDE SEQUENCE</scope>
    <source>
        <strain evidence="13">BGMRC 0090</strain>
    </source>
</reference>
<name>A0A9X2L7Z4_9PROT</name>
<evidence type="ECO:0000313" key="14">
    <source>
        <dbReference type="Proteomes" id="UP001142610"/>
    </source>
</evidence>
<organism evidence="13 14">
    <name type="scientific">Parvularcula maris</name>
    <dbReference type="NCBI Taxonomy" id="2965077"/>
    <lineage>
        <taxon>Bacteria</taxon>
        <taxon>Pseudomonadati</taxon>
        <taxon>Pseudomonadota</taxon>
        <taxon>Alphaproteobacteria</taxon>
        <taxon>Parvularculales</taxon>
        <taxon>Parvularculaceae</taxon>
        <taxon>Parvularcula</taxon>
    </lineage>
</organism>
<evidence type="ECO:0000256" key="5">
    <source>
        <dbReference type="ARBA" id="ARBA00022516"/>
    </source>
</evidence>
<dbReference type="InterPro" id="IPR011334">
    <property type="entry name" value="UDP-acyl_GlcNac_deAcase_C"/>
</dbReference>
<keyword evidence="6 12" id="KW-0441">Lipid A biosynthesis</keyword>
<evidence type="ECO:0000313" key="13">
    <source>
        <dbReference type="EMBL" id="MCQ8184614.1"/>
    </source>
</evidence>
<feature type="binding site" evidence="12">
    <location>
        <position position="252"/>
    </location>
    <ligand>
        <name>Zn(2+)</name>
        <dbReference type="ChEBI" id="CHEBI:29105"/>
    </ligand>
</feature>
<keyword evidence="8 12" id="KW-0378">Hydrolase</keyword>
<keyword evidence="10 12" id="KW-0443">Lipid metabolism</keyword>
<comment type="pathway">
    <text evidence="3 12">Glycolipid biosynthesis; lipid IV(A) biosynthesis; lipid IV(A) from (3R)-3-hydroxytetradecanoyl-[acyl-carrier-protein] and UDP-N-acetyl-alpha-D-glucosamine: step 2/6.</text>
</comment>
<dbReference type="PANTHER" id="PTHR33694">
    <property type="entry name" value="UDP-3-O-ACYL-N-ACETYLGLUCOSAMINE DEACETYLASE 1, MITOCHONDRIAL-RELATED"/>
    <property type="match status" value="1"/>
</dbReference>
<dbReference type="GO" id="GO:0046872">
    <property type="term" value="F:metal ion binding"/>
    <property type="evidence" value="ECO:0007669"/>
    <property type="project" value="UniProtKB-KW"/>
</dbReference>
<dbReference type="EMBL" id="JANIBC010000002">
    <property type="protein sequence ID" value="MCQ8184614.1"/>
    <property type="molecule type" value="Genomic_DNA"/>
</dbReference>
<keyword evidence="7 12" id="KW-0479">Metal-binding</keyword>
<dbReference type="InterPro" id="IPR004463">
    <property type="entry name" value="UDP-acyl_GlcNac_deAcase"/>
</dbReference>
<dbReference type="Gene3D" id="3.30.230.20">
    <property type="entry name" value="lpxc deacetylase, domain 1"/>
    <property type="match status" value="1"/>
</dbReference>
<dbReference type="HAMAP" id="MF_00388">
    <property type="entry name" value="LpxC"/>
    <property type="match status" value="1"/>
</dbReference>
<dbReference type="AlphaFoldDB" id="A0A9X2L7Z4"/>
<dbReference type="RefSeq" id="WP_256618463.1">
    <property type="nucleotide sequence ID" value="NZ_JANIBC010000002.1"/>
</dbReference>
<evidence type="ECO:0000256" key="11">
    <source>
        <dbReference type="ARBA" id="ARBA00024535"/>
    </source>
</evidence>
<keyword evidence="9 12" id="KW-0862">Zinc</keyword>
<dbReference type="InterPro" id="IPR020568">
    <property type="entry name" value="Ribosomal_Su5_D2-typ_SF"/>
</dbReference>
<keyword evidence="14" id="KW-1185">Reference proteome</keyword>
<feature type="binding site" evidence="12">
    <location>
        <position position="256"/>
    </location>
    <ligand>
        <name>Zn(2+)</name>
        <dbReference type="ChEBI" id="CHEBI:29105"/>
    </ligand>
</feature>